<keyword evidence="14" id="KW-0051">Antiviral defense</keyword>
<dbReference type="InterPro" id="IPR006935">
    <property type="entry name" value="Helicase/UvrB_N"/>
</dbReference>
<dbReference type="PANTHER" id="PTHR14074">
    <property type="entry name" value="HELICASE WITH DEATH DOMAIN-RELATED"/>
    <property type="match status" value="1"/>
</dbReference>
<name>A0ABR0YCR1_HUSHU</name>
<evidence type="ECO:0000313" key="20">
    <source>
        <dbReference type="Proteomes" id="UP001369086"/>
    </source>
</evidence>
<evidence type="ECO:0000256" key="10">
    <source>
        <dbReference type="ARBA" id="ARBA00022833"/>
    </source>
</evidence>
<dbReference type="InterPro" id="IPR014001">
    <property type="entry name" value="Helicase_ATP-bd"/>
</dbReference>
<evidence type="ECO:0000259" key="16">
    <source>
        <dbReference type="PROSITE" id="PS51192"/>
    </source>
</evidence>
<evidence type="ECO:0000256" key="15">
    <source>
        <dbReference type="ARBA" id="ARBA00049390"/>
    </source>
</evidence>
<keyword evidence="5" id="KW-0399">Innate immunity</keyword>
<gene>
    <name evidence="19" type="ORF">HHUSO_G31158</name>
</gene>
<keyword evidence="13" id="KW-0694">RNA-binding</keyword>
<comment type="caution">
    <text evidence="19">The sequence shown here is derived from an EMBL/GenBank/DDBJ whole genome shotgun (WGS) entry which is preliminary data.</text>
</comment>
<dbReference type="Gene3D" id="1.20.1320.30">
    <property type="match status" value="1"/>
</dbReference>
<proteinExistence type="inferred from homology"/>
<dbReference type="CDD" id="cd12090">
    <property type="entry name" value="MDA5_ID"/>
    <property type="match status" value="1"/>
</dbReference>
<evidence type="ECO:0000256" key="14">
    <source>
        <dbReference type="ARBA" id="ARBA00023118"/>
    </source>
</evidence>
<dbReference type="Pfam" id="PF11648">
    <property type="entry name" value="RIG-I_C-RD"/>
    <property type="match status" value="1"/>
</dbReference>
<dbReference type="EMBL" id="JAHFZB010000036">
    <property type="protein sequence ID" value="KAK6470211.1"/>
    <property type="molecule type" value="Genomic_DNA"/>
</dbReference>
<dbReference type="GO" id="GO:0004386">
    <property type="term" value="F:helicase activity"/>
    <property type="evidence" value="ECO:0007669"/>
    <property type="project" value="UniProtKB-KW"/>
</dbReference>
<dbReference type="InterPro" id="IPR041204">
    <property type="entry name" value="RIG-I-like_C"/>
</dbReference>
<dbReference type="EC" id="3.6.4.13" evidence="3"/>
<feature type="domain" description="Helicase C-terminal" evidence="17">
    <location>
        <begin position="353"/>
        <end position="529"/>
    </location>
</feature>
<evidence type="ECO:0000256" key="9">
    <source>
        <dbReference type="ARBA" id="ARBA00022806"/>
    </source>
</evidence>
<comment type="catalytic activity">
    <reaction evidence="15">
        <text>ATP + H2O = ADP + phosphate + H(+)</text>
        <dbReference type="Rhea" id="RHEA:13065"/>
        <dbReference type="ChEBI" id="CHEBI:15377"/>
        <dbReference type="ChEBI" id="CHEBI:15378"/>
        <dbReference type="ChEBI" id="CHEBI:30616"/>
        <dbReference type="ChEBI" id="CHEBI:43474"/>
        <dbReference type="ChEBI" id="CHEBI:456216"/>
        <dbReference type="EC" id="3.6.4.13"/>
    </reaction>
    <physiologicalReaction direction="left-to-right" evidence="15">
        <dbReference type="Rhea" id="RHEA:13066"/>
    </physiologicalReaction>
</comment>
<evidence type="ECO:0000256" key="8">
    <source>
        <dbReference type="ARBA" id="ARBA00022801"/>
    </source>
</evidence>
<evidence type="ECO:0000259" key="18">
    <source>
        <dbReference type="PROSITE" id="PS51789"/>
    </source>
</evidence>
<evidence type="ECO:0000256" key="6">
    <source>
        <dbReference type="ARBA" id="ARBA00022723"/>
    </source>
</evidence>
<comment type="similarity">
    <text evidence="2">Belongs to the helicase family. RLR subfamily.</text>
</comment>
<feature type="domain" description="Helicase ATP-binding" evidence="16">
    <location>
        <begin position="11"/>
        <end position="190"/>
    </location>
</feature>
<dbReference type="InterPro" id="IPR021673">
    <property type="entry name" value="RLR_CTR"/>
</dbReference>
<dbReference type="Pfam" id="PF18119">
    <property type="entry name" value="RIG-I_C"/>
    <property type="match status" value="1"/>
</dbReference>
<evidence type="ECO:0000256" key="12">
    <source>
        <dbReference type="ARBA" id="ARBA00022859"/>
    </source>
</evidence>
<evidence type="ECO:0000256" key="4">
    <source>
        <dbReference type="ARBA" id="ARBA00022490"/>
    </source>
</evidence>
<keyword evidence="6" id="KW-0479">Metal-binding</keyword>
<sequence length="681" mass="77746">MDLYKYQLEVIQPALEGKNVIIWLPTGGGKTRAAVYVTKEHLGRRRGAKVAMLVNKIHLVDQHYNTEFKPFLNGTYSIAHISGDSDQKEFFAKVMRDNDVIICTAQILENALNSTEEEKHVELTADFSLLIIDECHHTHKAGVYNKIMERYVEKKLLREEGLPQVLGLTASPGTGGAKNLDAAKEYVLQICANLDACEIMSSKVHSAELQEKVPKPRKQYDVVHKRLQDPFGDKVKELMRMIHSRIDCPDVTRNFGSQEYEQDIVLLEKKGAEEGNRRLRQSALHLRKYNDALLVNDTVRMIDAFKILDTFHTNERATRGGLDDTDHFLFEVFQRSKVELQQLANTPEFENPKLTKLEDILLDQFQSLRESRGILFTKTRTSTHCLSDWIGTNPLLRGAGIKPSALTGAGFSNQTGHMTQRKQQDTIQRFREGELNLLISTSIAEEGLDIPQCNLVVRYGLLTNDIATKQAQGRARAEDSVYSVVAQSGGSELRREHTNEYLEDLAERAIKEVQRMAKRDYLLKIRDLQKKAIITRRLSQKKTEEKRNMHDPDSVILHCSCCNIAVCHGSDLRVINGTHHVNINPQFEVYYKLGTKVFDKKFEDWEPGCKIRGKDCGQEWGVEMIYKTITLPMLSIKNFVIETPSGTSSYKQWKGVNFQIDEFDYNDYCQSKFENLLADLD</sequence>
<evidence type="ECO:0000256" key="5">
    <source>
        <dbReference type="ARBA" id="ARBA00022588"/>
    </source>
</evidence>
<comment type="subcellular location">
    <subcellularLocation>
        <location evidence="1">Cytoplasm</location>
    </subcellularLocation>
</comment>
<evidence type="ECO:0000313" key="19">
    <source>
        <dbReference type="EMBL" id="KAK6470211.1"/>
    </source>
</evidence>
<keyword evidence="11" id="KW-0067">ATP-binding</keyword>
<keyword evidence="20" id="KW-1185">Reference proteome</keyword>
<reference evidence="19 20" key="1">
    <citation type="submission" date="2021-05" db="EMBL/GenBank/DDBJ databases">
        <authorList>
            <person name="Zahm M."/>
            <person name="Klopp C."/>
            <person name="Cabau C."/>
            <person name="Kuhl H."/>
            <person name="Suciu R."/>
            <person name="Ciorpac M."/>
            <person name="Holostenco D."/>
            <person name="Gessner J."/>
            <person name="Wuertz S."/>
            <person name="Hohne C."/>
            <person name="Stock M."/>
            <person name="Gislard M."/>
            <person name="Lluch J."/>
            <person name="Milhes M."/>
            <person name="Lampietro C."/>
            <person name="Lopez Roques C."/>
            <person name="Donnadieu C."/>
            <person name="Du K."/>
            <person name="Schartl M."/>
            <person name="Guiguen Y."/>
        </authorList>
    </citation>
    <scope>NUCLEOTIDE SEQUENCE [LARGE SCALE GENOMIC DNA]</scope>
    <source>
        <strain evidence="19">Hh-F2</strain>
        <tissue evidence="19">Blood</tissue>
    </source>
</reference>
<dbReference type="SMART" id="SM00490">
    <property type="entry name" value="HELICc"/>
    <property type="match status" value="1"/>
</dbReference>
<organism evidence="19 20">
    <name type="scientific">Huso huso</name>
    <name type="common">Beluga</name>
    <name type="synonym">Acipenser huso</name>
    <dbReference type="NCBI Taxonomy" id="61971"/>
    <lineage>
        <taxon>Eukaryota</taxon>
        <taxon>Metazoa</taxon>
        <taxon>Chordata</taxon>
        <taxon>Craniata</taxon>
        <taxon>Vertebrata</taxon>
        <taxon>Euteleostomi</taxon>
        <taxon>Actinopterygii</taxon>
        <taxon>Chondrostei</taxon>
        <taxon>Acipenseriformes</taxon>
        <taxon>Acipenseridae</taxon>
        <taxon>Huso</taxon>
    </lineage>
</organism>
<keyword evidence="12" id="KW-0391">Immunity</keyword>
<evidence type="ECO:0000256" key="11">
    <source>
        <dbReference type="ARBA" id="ARBA00022840"/>
    </source>
</evidence>
<dbReference type="InterPro" id="IPR038557">
    <property type="entry name" value="RLR_C_sf"/>
</dbReference>
<dbReference type="Pfam" id="PF00271">
    <property type="entry name" value="Helicase_C"/>
    <property type="match status" value="1"/>
</dbReference>
<keyword evidence="8" id="KW-0378">Hydrolase</keyword>
<evidence type="ECO:0000256" key="7">
    <source>
        <dbReference type="ARBA" id="ARBA00022741"/>
    </source>
</evidence>
<evidence type="ECO:0000256" key="2">
    <source>
        <dbReference type="ARBA" id="ARBA00006866"/>
    </source>
</evidence>
<evidence type="ECO:0000256" key="3">
    <source>
        <dbReference type="ARBA" id="ARBA00012552"/>
    </source>
</evidence>
<keyword evidence="7" id="KW-0547">Nucleotide-binding</keyword>
<keyword evidence="10" id="KW-0862">Zinc</keyword>
<dbReference type="SUPFAM" id="SSF52540">
    <property type="entry name" value="P-loop containing nucleoside triphosphate hydrolases"/>
    <property type="match status" value="1"/>
</dbReference>
<accession>A0ABR0YCR1</accession>
<evidence type="ECO:0000256" key="1">
    <source>
        <dbReference type="ARBA" id="ARBA00004496"/>
    </source>
</evidence>
<dbReference type="InterPro" id="IPR051363">
    <property type="entry name" value="RLR_Helicase"/>
</dbReference>
<protein>
    <recommendedName>
        <fullName evidence="3">RNA helicase</fullName>
        <ecNumber evidence="3">3.6.4.13</ecNumber>
    </recommendedName>
</protein>
<dbReference type="PROSITE" id="PS51192">
    <property type="entry name" value="HELICASE_ATP_BIND_1"/>
    <property type="match status" value="1"/>
</dbReference>
<evidence type="ECO:0000256" key="13">
    <source>
        <dbReference type="ARBA" id="ARBA00022884"/>
    </source>
</evidence>
<dbReference type="Gene3D" id="2.170.150.30">
    <property type="entry name" value="RIG-I-like receptor, C-terminal regulatory domain"/>
    <property type="match status" value="1"/>
</dbReference>
<dbReference type="PANTHER" id="PTHR14074:SF7">
    <property type="entry name" value="ATP-DEPENDENT RNA HELICASE DHX58"/>
    <property type="match status" value="1"/>
</dbReference>
<dbReference type="PROSITE" id="PS51789">
    <property type="entry name" value="RLR_CTR"/>
    <property type="match status" value="1"/>
</dbReference>
<feature type="domain" description="RLR CTR" evidence="18">
    <location>
        <begin position="545"/>
        <end position="670"/>
    </location>
</feature>
<dbReference type="InterPro" id="IPR027417">
    <property type="entry name" value="P-loop_NTPase"/>
</dbReference>
<dbReference type="Pfam" id="PF04851">
    <property type="entry name" value="ResIII"/>
    <property type="match status" value="1"/>
</dbReference>
<dbReference type="SMART" id="SM00487">
    <property type="entry name" value="DEXDc"/>
    <property type="match status" value="1"/>
</dbReference>
<dbReference type="PROSITE" id="PS51194">
    <property type="entry name" value="HELICASE_CTER"/>
    <property type="match status" value="1"/>
</dbReference>
<evidence type="ECO:0000259" key="17">
    <source>
        <dbReference type="PROSITE" id="PS51194"/>
    </source>
</evidence>
<keyword evidence="4" id="KW-0963">Cytoplasm</keyword>
<keyword evidence="9 19" id="KW-0347">Helicase</keyword>
<dbReference type="Proteomes" id="UP001369086">
    <property type="component" value="Unassembled WGS sequence"/>
</dbReference>
<dbReference type="Gene3D" id="3.40.50.300">
    <property type="entry name" value="P-loop containing nucleotide triphosphate hydrolases"/>
    <property type="match status" value="2"/>
</dbReference>
<dbReference type="InterPro" id="IPR001650">
    <property type="entry name" value="Helicase_C-like"/>
</dbReference>